<gene>
    <name evidence="1" type="ORF">GURKE_00210</name>
</gene>
<keyword evidence="2" id="KW-1185">Reference proteome</keyword>
<dbReference type="Proteomes" id="UP001055634">
    <property type="component" value="Segment"/>
</dbReference>
<organism evidence="1 2">
    <name type="scientific">Brevundimonas phage vB_BpoS-Gurke</name>
    <dbReference type="NCBI Taxonomy" id="2948599"/>
    <lineage>
        <taxon>Viruses</taxon>
        <taxon>Duplodnaviria</taxon>
        <taxon>Heunggongvirae</taxon>
        <taxon>Uroviricota</taxon>
        <taxon>Caudoviricetes</taxon>
        <taxon>Jeanschmidtviridae</taxon>
        <taxon>Kikimoravirus</taxon>
        <taxon>Kikimoravirus gurke</taxon>
    </lineage>
</organism>
<accession>A0A9E7SQF8</accession>
<sequence length="125" mass="13272">MNFTPGDTVTGAQMRLLKKGDALLVETTRRHHIVVVDSALPIGVSVYDGDMTFIASDVDVPAGVYLGERNKEGWIAHVSGASNPCADAVVHVLLVTGAVQLHRADAIAPVAWTNLITHFAPVYIG</sequence>
<evidence type="ECO:0000313" key="1">
    <source>
        <dbReference type="EMBL" id="UTC28053.1"/>
    </source>
</evidence>
<evidence type="ECO:0000313" key="2">
    <source>
        <dbReference type="Proteomes" id="UP001055634"/>
    </source>
</evidence>
<proteinExistence type="predicted"/>
<name>A0A9E7SQF8_9CAUD</name>
<dbReference type="EMBL" id="ON529850">
    <property type="protein sequence ID" value="UTC28053.1"/>
    <property type="molecule type" value="Genomic_DNA"/>
</dbReference>
<protein>
    <submittedName>
        <fullName evidence="1">Uncharacterized protein</fullName>
    </submittedName>
</protein>
<reference evidence="1" key="1">
    <citation type="submission" date="2022-04" db="EMBL/GenBank/DDBJ databases">
        <authorList>
            <person name="Friedrich I."/>
            <person name="Schneider D."/>
            <person name="Poehlein A."/>
            <person name="Hertel R."/>
            <person name="Daniel R."/>
        </authorList>
    </citation>
    <scope>NUCLEOTIDE SEQUENCE</scope>
</reference>